<dbReference type="Pfam" id="PF09084">
    <property type="entry name" value="NMT1"/>
    <property type="match status" value="1"/>
</dbReference>
<reference evidence="5 6" key="1">
    <citation type="submission" date="2023-12" db="EMBL/GenBank/DDBJ databases">
        <title>Gut-associated functions are favored during microbiome assembly across C. elegans life.</title>
        <authorList>
            <person name="Zimmermann J."/>
        </authorList>
    </citation>
    <scope>NUCLEOTIDE SEQUENCE [LARGE SCALE GENOMIC DNA]</scope>
    <source>
        <strain evidence="5 6">MYb71</strain>
    </source>
</reference>
<evidence type="ECO:0000256" key="3">
    <source>
        <dbReference type="ARBA" id="ARBA00022729"/>
    </source>
</evidence>
<proteinExistence type="inferred from homology"/>
<comment type="subcellular location">
    <subcellularLocation>
        <location evidence="1">Periplasm</location>
    </subcellularLocation>
</comment>
<evidence type="ECO:0000259" key="4">
    <source>
        <dbReference type="Pfam" id="PF09084"/>
    </source>
</evidence>
<gene>
    <name evidence="5" type="ORF">WH297_20490</name>
</gene>
<protein>
    <submittedName>
        <fullName evidence="5">ABC transporter substrate-binding protein</fullName>
    </submittedName>
</protein>
<dbReference type="PANTHER" id="PTHR30024:SF47">
    <property type="entry name" value="TAURINE-BINDING PERIPLASMIC PROTEIN"/>
    <property type="match status" value="1"/>
</dbReference>
<feature type="domain" description="SsuA/THI5-like" evidence="4">
    <location>
        <begin position="27"/>
        <end position="243"/>
    </location>
</feature>
<dbReference type="Proteomes" id="UP001375812">
    <property type="component" value="Unassembled WGS sequence"/>
</dbReference>
<dbReference type="InterPro" id="IPR015168">
    <property type="entry name" value="SsuA/THI5"/>
</dbReference>
<accession>A0ABU8PJ91</accession>
<name>A0ABU8PJ91_9HYPH</name>
<comment type="caution">
    <text evidence="5">The sequence shown here is derived from an EMBL/GenBank/DDBJ whole genome shotgun (WGS) entry which is preliminary data.</text>
</comment>
<organism evidence="5 6">
    <name type="scientific">Ochrobactrum vermis</name>
    <dbReference type="NCBI Taxonomy" id="1827297"/>
    <lineage>
        <taxon>Bacteria</taxon>
        <taxon>Pseudomonadati</taxon>
        <taxon>Pseudomonadota</taxon>
        <taxon>Alphaproteobacteria</taxon>
        <taxon>Hyphomicrobiales</taxon>
        <taxon>Brucellaceae</taxon>
        <taxon>Brucella/Ochrobactrum group</taxon>
        <taxon>Ochrobactrum</taxon>
    </lineage>
</organism>
<keyword evidence="6" id="KW-1185">Reference proteome</keyword>
<comment type="similarity">
    <text evidence="2">Belongs to the bacterial solute-binding protein SsuA/TauA family.</text>
</comment>
<dbReference type="SUPFAM" id="SSF53850">
    <property type="entry name" value="Periplasmic binding protein-like II"/>
    <property type="match status" value="1"/>
</dbReference>
<evidence type="ECO:0000256" key="1">
    <source>
        <dbReference type="ARBA" id="ARBA00004418"/>
    </source>
</evidence>
<sequence>MVLGASAAHAEKLTVIVGGMEKQIYLPAVLTEKLGYFKDEGLDVELINSRAGVDAENELLAGAAQAVVGFYDHTIDLQSKGKFIQSIVQFSQAPGEVELVSSKYADQIKSPADFKGHTLGVTGLGSSTDFLTQYLAMRNGLKQGDYTLLPVGAGNTFIAAFKQDAVQAGMTTEPTVANMLKSGDAKVLVDMRTPDKTIEALGGPYPAASFYVQSAWLETHKEDAQKLANALVKTMRYIASHSAEEIADQMPKDYYVGDKDLYVKGLAEGKAQYTPDGRMPKDGPETVLKVLATFKKPLQEKQVDLSKTFTTEFVDKANATLDAAK</sequence>
<keyword evidence="3" id="KW-0732">Signal</keyword>
<evidence type="ECO:0000313" key="6">
    <source>
        <dbReference type="Proteomes" id="UP001375812"/>
    </source>
</evidence>
<evidence type="ECO:0000256" key="2">
    <source>
        <dbReference type="ARBA" id="ARBA00010742"/>
    </source>
</evidence>
<dbReference type="Gene3D" id="3.40.190.10">
    <property type="entry name" value="Periplasmic binding protein-like II"/>
    <property type="match status" value="2"/>
</dbReference>
<evidence type="ECO:0000313" key="5">
    <source>
        <dbReference type="EMBL" id="MEJ5022097.1"/>
    </source>
</evidence>
<dbReference type="PANTHER" id="PTHR30024">
    <property type="entry name" value="ALIPHATIC SULFONATES-BINDING PROTEIN-RELATED"/>
    <property type="match status" value="1"/>
</dbReference>
<dbReference type="EMBL" id="JBBGZH010000002">
    <property type="protein sequence ID" value="MEJ5022097.1"/>
    <property type="molecule type" value="Genomic_DNA"/>
</dbReference>